<evidence type="ECO:0000313" key="2">
    <source>
        <dbReference type="Proteomes" id="UP000093432"/>
    </source>
</evidence>
<protein>
    <submittedName>
        <fullName evidence="1">Uncharacterized protein</fullName>
    </submittedName>
</protein>
<dbReference type="RefSeq" id="WP_065400664.1">
    <property type="nucleotide sequence ID" value="NZ_MAYG01000023.1"/>
</dbReference>
<evidence type="ECO:0000313" key="1">
    <source>
        <dbReference type="EMBL" id="OCA70168.1"/>
    </source>
</evidence>
<dbReference type="EMBL" id="MAYG01000023">
    <property type="protein sequence ID" value="OCA70168.1"/>
    <property type="molecule type" value="Genomic_DNA"/>
</dbReference>
<accession>A0A1B8ZEY2</accession>
<reference evidence="2" key="1">
    <citation type="submission" date="2016-07" db="EMBL/GenBank/DDBJ databases">
        <authorList>
            <person name="Florea S."/>
            <person name="Webb J.S."/>
            <person name="Jaromczyk J."/>
            <person name="Schardl C.L."/>
        </authorList>
    </citation>
    <scope>NUCLEOTIDE SEQUENCE [LARGE SCALE GENOMIC DNA]</scope>
    <source>
        <strain evidence="2">CC-VM-7</strain>
    </source>
</reference>
<proteinExistence type="predicted"/>
<dbReference type="AlphaFoldDB" id="A0A1B8ZEY2"/>
<name>A0A1B8ZEY2_9FLAO</name>
<dbReference type="OrthoDB" id="1490993at2"/>
<dbReference type="STRING" id="651561.BBI00_20225"/>
<dbReference type="Proteomes" id="UP000093432">
    <property type="component" value="Unassembled WGS sequence"/>
</dbReference>
<comment type="caution">
    <text evidence="1">The sequence shown here is derived from an EMBL/GenBank/DDBJ whole genome shotgun (WGS) entry which is preliminary data.</text>
</comment>
<sequence>MKKDMWNYASYILIAVFFILTACKSRNLNYITYYNKINETDSIFRFQKDTAAIIKRYKKIFRQYPPKNQDRINEYENYIRLADQHHKNFGGKKSLYRLIPLIAPNWKYKKEDTSFIQLYKKYGIDRQEMEVKVEEWKKGLNQKLIDSFSVAFQRDQSSRKEGNYPEVIKNDKKNAELLKWMFENYGFPSLQKIGLWNGDLMMPSGPVLLHMADYDEYQQYFKTKILEYVKSGDCPPRDYAAMIDRNDSHHKRPYTYGVYQGYENIKDSATVNRNRKSIGLPSLKHAQWITKDFFKKIKKKN</sequence>
<gene>
    <name evidence="1" type="ORF">BBI00_20225</name>
</gene>
<organism evidence="1 2">
    <name type="scientific">Chryseobacterium arthrosphaerae</name>
    <dbReference type="NCBI Taxonomy" id="651561"/>
    <lineage>
        <taxon>Bacteria</taxon>
        <taxon>Pseudomonadati</taxon>
        <taxon>Bacteroidota</taxon>
        <taxon>Flavobacteriia</taxon>
        <taxon>Flavobacteriales</taxon>
        <taxon>Weeksellaceae</taxon>
        <taxon>Chryseobacterium group</taxon>
        <taxon>Chryseobacterium</taxon>
    </lineage>
</organism>
<dbReference type="PROSITE" id="PS51257">
    <property type="entry name" value="PROKAR_LIPOPROTEIN"/>
    <property type="match status" value="1"/>
</dbReference>